<dbReference type="UniPathway" id="UPA00219"/>
<keyword evidence="6" id="KW-0645">Protease</keyword>
<keyword evidence="10" id="KW-0573">Peptidoglycan synthesis</keyword>
<dbReference type="GO" id="GO:0008360">
    <property type="term" value="P:regulation of cell shape"/>
    <property type="evidence" value="ECO:0007669"/>
    <property type="project" value="UniProtKB-KW"/>
</dbReference>
<dbReference type="PANTHER" id="PTHR21581">
    <property type="entry name" value="D-ALANYL-D-ALANINE CARBOXYPEPTIDASE"/>
    <property type="match status" value="1"/>
</dbReference>
<dbReference type="Pfam" id="PF07943">
    <property type="entry name" value="PBP5_C"/>
    <property type="match status" value="1"/>
</dbReference>
<evidence type="ECO:0000256" key="11">
    <source>
        <dbReference type="ARBA" id="ARBA00023316"/>
    </source>
</evidence>
<dbReference type="InterPro" id="IPR012338">
    <property type="entry name" value="Beta-lactam/transpept-like"/>
</dbReference>
<evidence type="ECO:0000256" key="4">
    <source>
        <dbReference type="ARBA" id="ARBA00012448"/>
    </source>
</evidence>
<evidence type="ECO:0000256" key="12">
    <source>
        <dbReference type="ARBA" id="ARBA00034000"/>
    </source>
</evidence>
<dbReference type="InterPro" id="IPR012907">
    <property type="entry name" value="Peptidase_S11_C"/>
</dbReference>
<keyword evidence="11" id="KW-0961">Cell wall biogenesis/degradation</keyword>
<reference evidence="14" key="1">
    <citation type="submission" date="2018-06" db="EMBL/GenBank/DDBJ databases">
        <authorList>
            <person name="Zhirakovskaya E."/>
        </authorList>
    </citation>
    <scope>NUCLEOTIDE SEQUENCE</scope>
</reference>
<comment type="similarity">
    <text evidence="3">Belongs to the peptidase S11 family.</text>
</comment>
<organism evidence="14">
    <name type="scientific">hydrothermal vent metagenome</name>
    <dbReference type="NCBI Taxonomy" id="652676"/>
    <lineage>
        <taxon>unclassified sequences</taxon>
        <taxon>metagenomes</taxon>
        <taxon>ecological metagenomes</taxon>
    </lineage>
</organism>
<proteinExistence type="inferred from homology"/>
<dbReference type="InterPro" id="IPR037167">
    <property type="entry name" value="Peptidase_S11_C_sf"/>
</dbReference>
<dbReference type="Gene3D" id="3.40.710.10">
    <property type="entry name" value="DD-peptidase/beta-lactamase superfamily"/>
    <property type="match status" value="1"/>
</dbReference>
<evidence type="ECO:0000256" key="9">
    <source>
        <dbReference type="ARBA" id="ARBA00022960"/>
    </source>
</evidence>
<evidence type="ECO:0000256" key="8">
    <source>
        <dbReference type="ARBA" id="ARBA00022801"/>
    </source>
</evidence>
<evidence type="ECO:0000256" key="3">
    <source>
        <dbReference type="ARBA" id="ARBA00007164"/>
    </source>
</evidence>
<evidence type="ECO:0000313" key="14">
    <source>
        <dbReference type="EMBL" id="VAV88491.1"/>
    </source>
</evidence>
<dbReference type="Pfam" id="PF00768">
    <property type="entry name" value="Peptidase_S11"/>
    <property type="match status" value="1"/>
</dbReference>
<keyword evidence="9" id="KW-0133">Cell shape</keyword>
<dbReference type="EC" id="3.4.16.4" evidence="4"/>
<dbReference type="PANTHER" id="PTHR21581:SF6">
    <property type="entry name" value="TRAFFICKING PROTEIN PARTICLE COMPLEX SUBUNIT 12"/>
    <property type="match status" value="1"/>
</dbReference>
<dbReference type="SUPFAM" id="SSF56601">
    <property type="entry name" value="beta-lactamase/transpeptidase-like"/>
    <property type="match status" value="1"/>
</dbReference>
<keyword evidence="7" id="KW-0732">Signal</keyword>
<dbReference type="PRINTS" id="PR00725">
    <property type="entry name" value="DADACBPTASE1"/>
</dbReference>
<comment type="function">
    <text evidence="1">Removes C-terminal D-alanyl residues from sugar-peptide cell wall precursors.</text>
</comment>
<name>A0A3B0R8S5_9ZZZZ</name>
<dbReference type="InterPro" id="IPR001967">
    <property type="entry name" value="Peptidase_S11_N"/>
</dbReference>
<keyword evidence="5 14" id="KW-0121">Carboxypeptidase</keyword>
<comment type="catalytic activity">
    <reaction evidence="12">
        <text>Preferential cleavage: (Ac)2-L-Lys-D-Ala-|-D-Ala. Also transpeptidation of peptidyl-alanyl moieties that are N-acyl substituents of D-alanine.</text>
        <dbReference type="EC" id="3.4.16.4"/>
    </reaction>
</comment>
<evidence type="ECO:0000256" key="10">
    <source>
        <dbReference type="ARBA" id="ARBA00022984"/>
    </source>
</evidence>
<dbReference type="GO" id="GO:0006508">
    <property type="term" value="P:proteolysis"/>
    <property type="evidence" value="ECO:0007669"/>
    <property type="project" value="UniProtKB-KW"/>
</dbReference>
<dbReference type="AlphaFoldDB" id="A0A3B0R8S5"/>
<dbReference type="GO" id="GO:0071555">
    <property type="term" value="P:cell wall organization"/>
    <property type="evidence" value="ECO:0007669"/>
    <property type="project" value="UniProtKB-KW"/>
</dbReference>
<dbReference type="GO" id="GO:0009252">
    <property type="term" value="P:peptidoglycan biosynthetic process"/>
    <property type="evidence" value="ECO:0007669"/>
    <property type="project" value="UniProtKB-UniPathway"/>
</dbReference>
<dbReference type="Gene3D" id="2.60.410.10">
    <property type="entry name" value="D-Ala-D-Ala carboxypeptidase, C-terminal domain"/>
    <property type="match status" value="1"/>
</dbReference>
<comment type="pathway">
    <text evidence="2">Cell wall biogenesis; peptidoglycan biosynthesis.</text>
</comment>
<keyword evidence="8 14" id="KW-0378">Hydrolase</keyword>
<dbReference type="SUPFAM" id="SSF69189">
    <property type="entry name" value="Penicillin-binding protein associated domain"/>
    <property type="match status" value="1"/>
</dbReference>
<dbReference type="EMBL" id="UOEC01000046">
    <property type="protein sequence ID" value="VAV88491.1"/>
    <property type="molecule type" value="Genomic_DNA"/>
</dbReference>
<feature type="domain" description="Peptidase S11 D-Ala-D-Ala carboxypeptidase A C-terminal" evidence="13">
    <location>
        <begin position="281"/>
        <end position="371"/>
    </location>
</feature>
<accession>A0A3B0R8S5</accession>
<protein>
    <recommendedName>
        <fullName evidence="4">serine-type D-Ala-D-Ala carboxypeptidase</fullName>
        <ecNumber evidence="4">3.4.16.4</ecNumber>
    </recommendedName>
</protein>
<evidence type="ECO:0000256" key="5">
    <source>
        <dbReference type="ARBA" id="ARBA00022645"/>
    </source>
</evidence>
<evidence type="ECO:0000256" key="1">
    <source>
        <dbReference type="ARBA" id="ARBA00003217"/>
    </source>
</evidence>
<dbReference type="InterPro" id="IPR015956">
    <property type="entry name" value="Peniciliin-bd_prot_C_sf"/>
</dbReference>
<evidence type="ECO:0000256" key="6">
    <source>
        <dbReference type="ARBA" id="ARBA00022670"/>
    </source>
</evidence>
<evidence type="ECO:0000256" key="2">
    <source>
        <dbReference type="ARBA" id="ARBA00004752"/>
    </source>
</evidence>
<dbReference type="GO" id="GO:0009002">
    <property type="term" value="F:serine-type D-Ala-D-Ala carboxypeptidase activity"/>
    <property type="evidence" value="ECO:0007669"/>
    <property type="project" value="UniProtKB-EC"/>
</dbReference>
<sequence>MRYSFRQFLWAAFGAGIMLVTATSSGFALSDTYETTAKQAILIDSRSGTVYFNKDADELMAPASMSKIMTMLLVFEGLKDGSLRLDDEFTVSTDAWRRGGAPSGGSTMYAKLNSRIKLRDLIRGVIIQSGNDAAIVIAEGIAGSEEAYARRMTKRARELGLTKSTFKNATGLPDPEHKVTARELSQLTRYLIEVFPEFYKIYSEQSFTWNKIKQGNRNPLLGKYPGADGVKTGHTNEAGFGLVGSAVRDGRRLIVVLNGMKSKAERSRESIKMLDWGFRRFQRVALFRQGDNVAKARVWGGIKSFVPLVAKEDISIRLSDKERKEAEMIVRFKGPIKAPVRAGQELGSVVIMLDGKTITSAPLVAAEKVIAEESMWNNAIDTLMFKAFGG</sequence>
<evidence type="ECO:0000256" key="7">
    <source>
        <dbReference type="ARBA" id="ARBA00022729"/>
    </source>
</evidence>
<dbReference type="SMART" id="SM00936">
    <property type="entry name" value="PBP5_C"/>
    <property type="match status" value="1"/>
</dbReference>
<dbReference type="InterPro" id="IPR018044">
    <property type="entry name" value="Peptidase_S11"/>
</dbReference>
<gene>
    <name evidence="14" type="ORF">MNBD_ALPHA08-2036</name>
</gene>
<evidence type="ECO:0000259" key="13">
    <source>
        <dbReference type="SMART" id="SM00936"/>
    </source>
</evidence>